<dbReference type="RefSeq" id="WP_340526360.1">
    <property type="nucleotide sequence ID" value="NZ_FMSH01000261.1"/>
</dbReference>
<feature type="domain" description="Tn3 transposase DDE" evidence="6">
    <location>
        <begin position="582"/>
        <end position="968"/>
    </location>
</feature>
<organism evidence="8">
    <name type="scientific">Cupriavidus necator</name>
    <name type="common">Alcaligenes eutrophus</name>
    <name type="synonym">Ralstonia eutropha</name>
    <dbReference type="NCBI Taxonomy" id="106590"/>
    <lineage>
        <taxon>Bacteria</taxon>
        <taxon>Pseudomonadati</taxon>
        <taxon>Pseudomonadota</taxon>
        <taxon>Betaproteobacteria</taxon>
        <taxon>Burkholderiales</taxon>
        <taxon>Burkholderiaceae</taxon>
        <taxon>Cupriavidus</taxon>
    </lineage>
</organism>
<dbReference type="AlphaFoldDB" id="A0A1K0IHJ4"/>
<evidence type="ECO:0000259" key="7">
    <source>
        <dbReference type="Pfam" id="PF13700"/>
    </source>
</evidence>
<name>A0A1K0IHJ4_CUPNE</name>
<evidence type="ECO:0000259" key="6">
    <source>
        <dbReference type="Pfam" id="PF01526"/>
    </source>
</evidence>
<dbReference type="GO" id="GO:0006313">
    <property type="term" value="P:DNA transposition"/>
    <property type="evidence" value="ECO:0007669"/>
    <property type="project" value="InterPro"/>
</dbReference>
<dbReference type="Pfam" id="PF01526">
    <property type="entry name" value="DDE_Tnp_Tn3"/>
    <property type="match status" value="1"/>
</dbReference>
<feature type="region of interest" description="Disordered" evidence="5">
    <location>
        <begin position="990"/>
        <end position="1010"/>
    </location>
</feature>
<evidence type="ECO:0000313" key="8">
    <source>
        <dbReference type="EMBL" id="SCU76695.1"/>
    </source>
</evidence>
<feature type="domain" description="DUF4158" evidence="7">
    <location>
        <begin position="3"/>
        <end position="166"/>
    </location>
</feature>
<dbReference type="InterPro" id="IPR002513">
    <property type="entry name" value="Tn3_Tnp_DDE_dom"/>
</dbReference>
<keyword evidence="2" id="KW-0815">Transposition</keyword>
<protein>
    <submittedName>
        <fullName evidence="8">Transposase</fullName>
    </submittedName>
</protein>
<proteinExistence type="inferred from homology"/>
<sequence>MASIERTAYPRFPRTLTLKDLQTSFTPRPEEIEWAQGFARTAERRLALLVNLKCFQFLRHFPAVEAVPAEVVEHVSACLAMQPVRHITYPAAHTARYRHHKVIRTLMGIKPYTDAQTRLVAIRLAEAAAGVVDTRVDIINITIEELVRLGYELPAFGTLDEIAEQAHAAAEAALHRHIAQRLSADQRQWLDQLLETELPARRSLYQQIKRSAKKASRKHLDLVLDQLKWLESLPDSDTLLEGVAATKLKHLANMASALDAGDMKDFRPAKRHTLILALMRQMRIGARDDIAEMFIRRMGAIHKSAKEELNLIQARQRELSEELVAALELVIGILAEGLDDAHTGQRVRELLAPHGDLDKLQADCEAIRVWSDGNHLPLLWKPFKSWRAAMFQMAKGLRFVAATEDRRLLKALDVVLQNEHRKTDWLADEVDLSFASERWRKLVRRSPGLGNPTNRRYLEVCVFSHLAGDLRCGDVCIEGSGNFADLRQQLMPWGECQAMLQDYCDRIGLASDAQGFVDDLKKLLTETAEQVDSEFPQHAGDVTISPSGEPTLTRVAAREVPPSAIALHAAIDSRLVPRNLLDILANIEHWTGFTRHFGPQSGDDPKLRNARERYLLTVFAMGCNLGPNQAARHLSNGVTPHQLSYVNQRHMGLEQLDNACRDLTELYLRLDLPKLWGEGKKVAADGTQYDFYEQNLLVGMHFRYRRMGAVAYRHVADNYIAVFRHFIPPGVLEAIYVIEGLLKAGLSVQADTVYSDTHGQSEAVFAFTYLNGIQLMPRIRNWKDLRFYKAEKGIRYKHIDRLFSDVIDWKLIRNHWKDLMQVAISIQTGRVMSPMLLRKLSHEGRHNRLFAAARELGRVLRTVYLLRWISQKDMRQEVTATTNKIESYHAFTKWLDFGGDVITENDPNEQQKRVRYIDLVASAVILQNTVDMMRIMQDLHAAGEPVSAADAAFMSPYGTTGVKRFGNYHLDLKRPPEPWLKESLFRQALKRARTDAGNEPRSDNKPGASI</sequence>
<reference evidence="8" key="1">
    <citation type="submission" date="2016-09" db="EMBL/GenBank/DDBJ databases">
        <authorList>
            <person name="Capua I."/>
            <person name="De Benedictis P."/>
            <person name="Joannis T."/>
            <person name="Lombin L.H."/>
            <person name="Cattoli G."/>
        </authorList>
    </citation>
    <scope>NUCLEOTIDE SEQUENCE</scope>
    <source>
        <strain evidence="8">B9</strain>
    </source>
</reference>
<evidence type="ECO:0000256" key="3">
    <source>
        <dbReference type="ARBA" id="ARBA00023125"/>
    </source>
</evidence>
<dbReference type="GO" id="GO:0004803">
    <property type="term" value="F:transposase activity"/>
    <property type="evidence" value="ECO:0007669"/>
    <property type="project" value="InterPro"/>
</dbReference>
<feature type="compositionally biased region" description="Basic and acidic residues" evidence="5">
    <location>
        <begin position="992"/>
        <end position="1004"/>
    </location>
</feature>
<accession>A0A1K0IHJ4</accession>
<dbReference type="Pfam" id="PF13700">
    <property type="entry name" value="DUF4158"/>
    <property type="match status" value="1"/>
</dbReference>
<evidence type="ECO:0000256" key="5">
    <source>
        <dbReference type="SAM" id="MobiDB-lite"/>
    </source>
</evidence>
<gene>
    <name evidence="8" type="ORF">CNECB9_3330015</name>
</gene>
<evidence type="ECO:0000256" key="4">
    <source>
        <dbReference type="ARBA" id="ARBA00023172"/>
    </source>
</evidence>
<evidence type="ECO:0000256" key="1">
    <source>
        <dbReference type="ARBA" id="ARBA00009402"/>
    </source>
</evidence>
<dbReference type="InterPro" id="IPR025296">
    <property type="entry name" value="DUF4158"/>
</dbReference>
<dbReference type="InterPro" id="IPR047653">
    <property type="entry name" value="Tn3-like_transpos"/>
</dbReference>
<evidence type="ECO:0000256" key="2">
    <source>
        <dbReference type="ARBA" id="ARBA00022578"/>
    </source>
</evidence>
<dbReference type="EMBL" id="FMSH01000261">
    <property type="protein sequence ID" value="SCU76695.1"/>
    <property type="molecule type" value="Genomic_DNA"/>
</dbReference>
<dbReference type="NCBIfam" id="NF033527">
    <property type="entry name" value="transpos_Tn3"/>
    <property type="match status" value="1"/>
</dbReference>
<dbReference type="GO" id="GO:0003677">
    <property type="term" value="F:DNA binding"/>
    <property type="evidence" value="ECO:0007669"/>
    <property type="project" value="UniProtKB-KW"/>
</dbReference>
<keyword evidence="3" id="KW-0238">DNA-binding</keyword>
<comment type="similarity">
    <text evidence="1">Belongs to the transposase 7 family.</text>
</comment>
<keyword evidence="4" id="KW-0233">DNA recombination</keyword>